<gene>
    <name evidence="2" type="ORF">DRF75_02940</name>
</gene>
<dbReference type="Gene3D" id="2.50.20.10">
    <property type="entry name" value="Lipoprotein localisation LolA/LolB/LppX"/>
    <property type="match status" value="1"/>
</dbReference>
<dbReference type="STRING" id="1242993.ehr_00143"/>
<reference evidence="2 3" key="1">
    <citation type="submission" date="2018-06" db="EMBL/GenBank/DDBJ databases">
        <title>Complete Genome Sequence of Ehrlichia minasensis Isolated From Cattle.</title>
        <authorList>
            <person name="Aguiar D.M."/>
            <person name="Araujo J.P.A.Jr."/>
            <person name="Nakazato L."/>
            <person name="Bard E."/>
            <person name="Cabezas-Cruz A."/>
        </authorList>
    </citation>
    <scope>NUCLEOTIDE SEQUENCE [LARGE SCALE GENOMIC DNA]</scope>
    <source>
        <strain evidence="2 3">B11</strain>
    </source>
</reference>
<evidence type="ECO:0000313" key="3">
    <source>
        <dbReference type="Proteomes" id="UP000293377"/>
    </source>
</evidence>
<dbReference type="PANTHER" id="PTHR35869">
    <property type="entry name" value="OUTER-MEMBRANE LIPOPROTEIN CARRIER PROTEIN"/>
    <property type="match status" value="1"/>
</dbReference>
<dbReference type="OrthoDB" id="9800501at2"/>
<dbReference type="RefSeq" id="WP_045170734.1">
    <property type="nucleotide sequence ID" value="NZ_QOHL01000011.1"/>
</dbReference>
<dbReference type="EMBL" id="QOHL01000011">
    <property type="protein sequence ID" value="RZB12674.1"/>
    <property type="molecule type" value="Genomic_DNA"/>
</dbReference>
<comment type="caution">
    <text evidence="2">The sequence shown here is derived from an EMBL/GenBank/DDBJ whole genome shotgun (WGS) entry which is preliminary data.</text>
</comment>
<dbReference type="InterPro" id="IPR029046">
    <property type="entry name" value="LolA/LolB/LppX"/>
</dbReference>
<dbReference type="Proteomes" id="UP000293377">
    <property type="component" value="Unassembled WGS sequence"/>
</dbReference>
<proteinExistence type="predicted"/>
<accession>A0A4V2BQP2</accession>
<organism evidence="2 3">
    <name type="scientific">Ehrlichia minasensis</name>
    <dbReference type="NCBI Taxonomy" id="1242993"/>
    <lineage>
        <taxon>Bacteria</taxon>
        <taxon>Pseudomonadati</taxon>
        <taxon>Pseudomonadota</taxon>
        <taxon>Alphaproteobacteria</taxon>
        <taxon>Rickettsiales</taxon>
        <taxon>Anaplasmataceae</taxon>
        <taxon>Ehrlichia</taxon>
    </lineage>
</organism>
<dbReference type="InterPro" id="IPR004564">
    <property type="entry name" value="OM_lipoprot_carrier_LolA-like"/>
</dbReference>
<keyword evidence="2" id="KW-0449">Lipoprotein</keyword>
<keyword evidence="1" id="KW-0732">Signal</keyword>
<name>A0A4V2BQP2_9RICK</name>
<dbReference type="CDD" id="cd16325">
    <property type="entry name" value="LolA"/>
    <property type="match status" value="1"/>
</dbReference>
<keyword evidence="3" id="KW-1185">Reference proteome</keyword>
<dbReference type="PANTHER" id="PTHR35869:SF1">
    <property type="entry name" value="OUTER-MEMBRANE LIPOPROTEIN CARRIER PROTEIN"/>
    <property type="match status" value="1"/>
</dbReference>
<evidence type="ECO:0000313" key="2">
    <source>
        <dbReference type="EMBL" id="RZB12674.1"/>
    </source>
</evidence>
<dbReference type="Pfam" id="PF03548">
    <property type="entry name" value="LolA"/>
    <property type="match status" value="1"/>
</dbReference>
<dbReference type="AlphaFoldDB" id="A0A4V2BQP2"/>
<sequence>MKISVVYIFFFIVCFFSVHAYSSEEIKAEALSYFNAIHSLKAEFVQTSSTNNVAQYGMVIMKKPGLLKWDYYPPTPASIIIQGTTISYYDKELEEYSYSIINNPIINLLSSDIKNTEDIIFTNISTVDNNKIITLQDKKTQTQAVVIFNVNPITIAGLNIINPDFTIYIKFYNIQNNITIKKSEFKHNTYHYN</sequence>
<protein>
    <submittedName>
        <fullName evidence="2">Outer membrane lipoprotein carrier protein LolA</fullName>
    </submittedName>
</protein>
<evidence type="ECO:0000256" key="1">
    <source>
        <dbReference type="ARBA" id="ARBA00022729"/>
    </source>
</evidence>
<dbReference type="SUPFAM" id="SSF89392">
    <property type="entry name" value="Prokaryotic lipoproteins and lipoprotein localization factors"/>
    <property type="match status" value="1"/>
</dbReference>